<keyword evidence="2" id="KW-1185">Reference proteome</keyword>
<proteinExistence type="predicted"/>
<gene>
    <name evidence="1" type="ORF">KV113_19380</name>
</gene>
<protein>
    <submittedName>
        <fullName evidence="1">Uncharacterized protein</fullName>
    </submittedName>
</protein>
<comment type="caution">
    <text evidence="1">The sequence shown here is derived from an EMBL/GenBank/DDBJ whole genome shotgun (WGS) entry which is preliminary data.</text>
</comment>
<name>A0ABU5Y0F5_9MYCO</name>
<dbReference type="Proteomes" id="UP001298593">
    <property type="component" value="Unassembled WGS sequence"/>
</dbReference>
<evidence type="ECO:0000313" key="1">
    <source>
        <dbReference type="EMBL" id="MEB3033724.1"/>
    </source>
</evidence>
<organism evidence="1 2">
    <name type="scientific">[Mycobacterium] nativiensis</name>
    <dbReference type="NCBI Taxonomy" id="2855503"/>
    <lineage>
        <taxon>Bacteria</taxon>
        <taxon>Bacillati</taxon>
        <taxon>Actinomycetota</taxon>
        <taxon>Actinomycetes</taxon>
        <taxon>Mycobacteriales</taxon>
        <taxon>Mycobacteriaceae</taxon>
        <taxon>Mycolicibacter</taxon>
    </lineage>
</organism>
<dbReference type="RefSeq" id="WP_329780381.1">
    <property type="nucleotide sequence ID" value="NZ_JAYJJU010000022.1"/>
</dbReference>
<sequence length="115" mass="12652">MYENASAPELSAILRRSLSGETVGASIDRLSMLLLRAVIANYHPEAAELSLDWDECGLSCGQLYDSNGAVIEDFEPYDDTYPEDLISLASNVRSVGDMRDVVDGPNNGPFRLRIR</sequence>
<accession>A0ABU5Y0F5</accession>
<dbReference type="EMBL" id="JAYJJU010000022">
    <property type="protein sequence ID" value="MEB3033724.1"/>
    <property type="molecule type" value="Genomic_DNA"/>
</dbReference>
<evidence type="ECO:0000313" key="2">
    <source>
        <dbReference type="Proteomes" id="UP001298593"/>
    </source>
</evidence>
<reference evidence="1 2" key="1">
    <citation type="submission" date="2023-12" db="EMBL/GenBank/DDBJ databases">
        <title>Description of new species of Mycobacterium terrae complex isolated from sewage at the Sao Paulo Zoological Park Foundation in Brazil.</title>
        <authorList>
            <person name="Romagnoli C.L."/>
            <person name="Conceicao E.C."/>
            <person name="Machado E."/>
            <person name="Barreto L.B.P.F."/>
            <person name="Sharma A."/>
            <person name="Silva N.M."/>
            <person name="Marques L.E."/>
            <person name="Juliana M.A."/>
            <person name="Lourenco M.C.S."/>
            <person name="Digiampietri L.A."/>
            <person name="Suffys P.N."/>
            <person name="Viana-Niero C."/>
        </authorList>
    </citation>
    <scope>NUCLEOTIDE SEQUENCE [LARGE SCALE GENOMIC DNA]</scope>
    <source>
        <strain evidence="1 2">MYC340</strain>
    </source>
</reference>